<dbReference type="OrthoDB" id="9815830at2"/>
<dbReference type="Pfam" id="PF02537">
    <property type="entry name" value="CRCB"/>
    <property type="match status" value="1"/>
</dbReference>
<evidence type="ECO:0000313" key="11">
    <source>
        <dbReference type="EMBL" id="OPA80408.1"/>
    </source>
</evidence>
<keyword evidence="4 10" id="KW-1133">Transmembrane helix</keyword>
<sequence length="120" mass="13188">MVWWIGLGGICGSILRFLLGTWISLRSTSKFPYGTFVINISGSLILGCIAGLHEQREISSMLYALLGIGFCGAYTTFSTFGVETIRLLEQRLWNKAAAYVLCSVSISIAGAWLGMWLTIR</sequence>
<evidence type="ECO:0000256" key="10">
    <source>
        <dbReference type="HAMAP-Rule" id="MF_00454"/>
    </source>
</evidence>
<comment type="similarity">
    <text evidence="7 10">Belongs to the fluoride channel Fluc/FEX (TC 1.A.43) family.</text>
</comment>
<dbReference type="Proteomes" id="UP000190188">
    <property type="component" value="Unassembled WGS sequence"/>
</dbReference>
<keyword evidence="10" id="KW-0915">Sodium</keyword>
<comment type="activity regulation">
    <text evidence="10">Na(+) is not transported, but it plays an essential structural role and its presence is essential for fluoride channel function.</text>
</comment>
<proteinExistence type="inferred from homology"/>
<feature type="transmembrane region" description="Helical" evidence="10">
    <location>
        <begin position="7"/>
        <end position="25"/>
    </location>
</feature>
<keyword evidence="10" id="KW-0813">Transport</keyword>
<comment type="subcellular location">
    <subcellularLocation>
        <location evidence="1 10">Cell membrane</location>
        <topology evidence="1 10">Multi-pass membrane protein</topology>
    </subcellularLocation>
</comment>
<keyword evidence="6 10" id="KW-0407">Ion channel</keyword>
<dbReference type="RefSeq" id="WP_078497756.1">
    <property type="nucleotide sequence ID" value="NZ_MSZX01000002.1"/>
</dbReference>
<feature type="binding site" evidence="10">
    <location>
        <position position="72"/>
    </location>
    <ligand>
        <name>Na(+)</name>
        <dbReference type="ChEBI" id="CHEBI:29101"/>
        <note>structural</note>
    </ligand>
</feature>
<comment type="caution">
    <text evidence="11">The sequence shown here is derived from an EMBL/GenBank/DDBJ whole genome shotgun (WGS) entry which is preliminary data.</text>
</comment>
<dbReference type="GO" id="GO:0046872">
    <property type="term" value="F:metal ion binding"/>
    <property type="evidence" value="ECO:0007669"/>
    <property type="project" value="UniProtKB-KW"/>
</dbReference>
<evidence type="ECO:0000313" key="12">
    <source>
        <dbReference type="Proteomes" id="UP000190188"/>
    </source>
</evidence>
<dbReference type="GO" id="GO:0062054">
    <property type="term" value="F:fluoride channel activity"/>
    <property type="evidence" value="ECO:0007669"/>
    <property type="project" value="UniProtKB-UniRule"/>
</dbReference>
<evidence type="ECO:0000256" key="5">
    <source>
        <dbReference type="ARBA" id="ARBA00023136"/>
    </source>
</evidence>
<comment type="function">
    <text evidence="9 10">Fluoride-specific ion channel. Important for reducing fluoride concentration in the cell, thus reducing its toxicity.</text>
</comment>
<evidence type="ECO:0000256" key="6">
    <source>
        <dbReference type="ARBA" id="ARBA00023303"/>
    </source>
</evidence>
<keyword evidence="12" id="KW-1185">Reference proteome</keyword>
<dbReference type="PANTHER" id="PTHR28259">
    <property type="entry name" value="FLUORIDE EXPORT PROTEIN 1-RELATED"/>
    <property type="match status" value="1"/>
</dbReference>
<feature type="transmembrane region" description="Helical" evidence="10">
    <location>
        <begin position="97"/>
        <end position="119"/>
    </location>
</feature>
<dbReference type="InterPro" id="IPR003691">
    <property type="entry name" value="FluC"/>
</dbReference>
<reference evidence="11 12" key="1">
    <citation type="submission" date="2017-01" db="EMBL/GenBank/DDBJ databases">
        <title>Genome analysis of Paenibacillus selenitrireducens ES3-24.</title>
        <authorList>
            <person name="Xu D."/>
            <person name="Yao R."/>
            <person name="Zheng S."/>
        </authorList>
    </citation>
    <scope>NUCLEOTIDE SEQUENCE [LARGE SCALE GENOMIC DNA]</scope>
    <source>
        <strain evidence="11 12">ES3-24</strain>
    </source>
</reference>
<keyword evidence="5 10" id="KW-0472">Membrane</keyword>
<accession>A0A1T2XKS5</accession>
<feature type="transmembrane region" description="Helical" evidence="10">
    <location>
        <begin position="60"/>
        <end position="77"/>
    </location>
</feature>
<keyword evidence="10" id="KW-0406">Ion transport</keyword>
<evidence type="ECO:0000256" key="1">
    <source>
        <dbReference type="ARBA" id="ARBA00004651"/>
    </source>
</evidence>
<evidence type="ECO:0000256" key="2">
    <source>
        <dbReference type="ARBA" id="ARBA00022475"/>
    </source>
</evidence>
<organism evidence="11 12">
    <name type="scientific">Paenibacillus selenitireducens</name>
    <dbReference type="NCBI Taxonomy" id="1324314"/>
    <lineage>
        <taxon>Bacteria</taxon>
        <taxon>Bacillati</taxon>
        <taxon>Bacillota</taxon>
        <taxon>Bacilli</taxon>
        <taxon>Bacillales</taxon>
        <taxon>Paenibacillaceae</taxon>
        <taxon>Paenibacillus</taxon>
    </lineage>
</organism>
<evidence type="ECO:0000256" key="7">
    <source>
        <dbReference type="ARBA" id="ARBA00035120"/>
    </source>
</evidence>
<dbReference type="GO" id="GO:0140114">
    <property type="term" value="P:cellular detoxification of fluoride"/>
    <property type="evidence" value="ECO:0007669"/>
    <property type="project" value="UniProtKB-UniRule"/>
</dbReference>
<keyword evidence="3 10" id="KW-0812">Transmembrane</keyword>
<gene>
    <name evidence="10" type="primary">fluC</name>
    <name evidence="10" type="synonym">crcB</name>
    <name evidence="11" type="ORF">BVG16_06675</name>
</gene>
<dbReference type="NCBIfam" id="TIGR00494">
    <property type="entry name" value="crcB"/>
    <property type="match status" value="1"/>
</dbReference>
<dbReference type="STRING" id="1324314.BVG16_06675"/>
<keyword evidence="10" id="KW-0479">Metal-binding</keyword>
<evidence type="ECO:0000256" key="4">
    <source>
        <dbReference type="ARBA" id="ARBA00022989"/>
    </source>
</evidence>
<evidence type="ECO:0000256" key="8">
    <source>
        <dbReference type="ARBA" id="ARBA00035585"/>
    </source>
</evidence>
<dbReference type="PANTHER" id="PTHR28259:SF1">
    <property type="entry name" value="FLUORIDE EXPORT PROTEIN 1-RELATED"/>
    <property type="match status" value="1"/>
</dbReference>
<keyword evidence="2 10" id="KW-1003">Cell membrane</keyword>
<evidence type="ECO:0000256" key="3">
    <source>
        <dbReference type="ARBA" id="ARBA00022692"/>
    </source>
</evidence>
<dbReference type="AlphaFoldDB" id="A0A1T2XKS5"/>
<dbReference type="GO" id="GO:0005886">
    <property type="term" value="C:plasma membrane"/>
    <property type="evidence" value="ECO:0007669"/>
    <property type="project" value="UniProtKB-SubCell"/>
</dbReference>
<feature type="transmembrane region" description="Helical" evidence="10">
    <location>
        <begin position="31"/>
        <end position="53"/>
    </location>
</feature>
<dbReference type="EMBL" id="MSZX01000002">
    <property type="protein sequence ID" value="OPA80408.1"/>
    <property type="molecule type" value="Genomic_DNA"/>
</dbReference>
<dbReference type="HAMAP" id="MF_00454">
    <property type="entry name" value="FluC"/>
    <property type="match status" value="1"/>
</dbReference>
<evidence type="ECO:0000256" key="9">
    <source>
        <dbReference type="ARBA" id="ARBA00049940"/>
    </source>
</evidence>
<protein>
    <recommendedName>
        <fullName evidence="10">Fluoride-specific ion channel FluC</fullName>
    </recommendedName>
</protein>
<name>A0A1T2XKS5_9BACL</name>
<comment type="catalytic activity">
    <reaction evidence="8">
        <text>fluoride(in) = fluoride(out)</text>
        <dbReference type="Rhea" id="RHEA:76159"/>
        <dbReference type="ChEBI" id="CHEBI:17051"/>
    </reaction>
    <physiologicalReaction direction="left-to-right" evidence="8">
        <dbReference type="Rhea" id="RHEA:76160"/>
    </physiologicalReaction>
</comment>
<feature type="binding site" evidence="10">
    <location>
        <position position="75"/>
    </location>
    <ligand>
        <name>Na(+)</name>
        <dbReference type="ChEBI" id="CHEBI:29101"/>
        <note>structural</note>
    </ligand>
</feature>